<dbReference type="InterPro" id="IPR036250">
    <property type="entry name" value="AcylCo_DH-like_C"/>
</dbReference>
<dbReference type="SUPFAM" id="SSF56645">
    <property type="entry name" value="Acyl-CoA dehydrogenase NM domain-like"/>
    <property type="match status" value="1"/>
</dbReference>
<reference evidence="8 9" key="1">
    <citation type="submission" date="2024-09" db="EMBL/GenBank/DDBJ databases">
        <authorList>
            <person name="Sun Q."/>
            <person name="Mori K."/>
        </authorList>
    </citation>
    <scope>NUCLEOTIDE SEQUENCE [LARGE SCALE GENOMIC DNA]</scope>
    <source>
        <strain evidence="8 9">NCAIM B.02336</strain>
    </source>
</reference>
<dbReference type="InterPro" id="IPR037069">
    <property type="entry name" value="AcylCoA_DH/ox_N_sf"/>
</dbReference>
<dbReference type="Gene3D" id="1.10.540.10">
    <property type="entry name" value="Acyl-CoA dehydrogenase/oxidase, N-terminal domain"/>
    <property type="match status" value="1"/>
</dbReference>
<dbReference type="Pfam" id="PF00441">
    <property type="entry name" value="Acyl-CoA_dh_1"/>
    <property type="match status" value="1"/>
</dbReference>
<comment type="cofactor">
    <cofactor evidence="1">
        <name>FAD</name>
        <dbReference type="ChEBI" id="CHEBI:57692"/>
    </cofactor>
</comment>
<sequence length="373" mass="39833">MNFEISDELKSARDSLARVLADHFSPQHRHALAADSTSYAEQAWKEIAGLGLTGLQVPEAFDGLGGNFTDLLPLLYELGHSLAPVPFLSTCVLGAVALRMAGNPEVQRTLLPTLAAGNLKVACPHTLTPDSVPGDVSVHTHNDHWLLNGAQKQLPYAVSADWLILVAKTDSTKGSQQGLFLVARHAQGVHFRAFRLIDGTPAADVRFENTHATALCAPGSSEVRASIDAMAAAGIAATCAQMVGAMEAALQLTVEYLKTRRQFGRPIGENQALRHRTAEMLVSLETARSLAIAAAVAAGTGGFGQAHTRADLHRAKFLVGRNGRTLCQTAIQLHGGIGMTEEYAVGHYLRRIHVLDQQFGNGAAHLRQLTQQG</sequence>
<evidence type="ECO:0000313" key="9">
    <source>
        <dbReference type="Proteomes" id="UP001589834"/>
    </source>
</evidence>
<keyword evidence="3" id="KW-0285">Flavoprotein</keyword>
<feature type="domain" description="Acyl-CoA dehydrogenase/oxidase C-terminal" evidence="6">
    <location>
        <begin position="237"/>
        <end position="370"/>
    </location>
</feature>
<dbReference type="CDD" id="cd00567">
    <property type="entry name" value="ACAD"/>
    <property type="match status" value="1"/>
</dbReference>
<dbReference type="InterPro" id="IPR009075">
    <property type="entry name" value="AcylCo_DH/oxidase_C"/>
</dbReference>
<dbReference type="PANTHER" id="PTHR43884:SF20">
    <property type="entry name" value="ACYL-COA DEHYDROGENASE FADE28"/>
    <property type="match status" value="1"/>
</dbReference>
<evidence type="ECO:0000259" key="7">
    <source>
        <dbReference type="Pfam" id="PF02771"/>
    </source>
</evidence>
<comment type="caution">
    <text evidence="8">The sequence shown here is derived from an EMBL/GenBank/DDBJ whole genome shotgun (WGS) entry which is preliminary data.</text>
</comment>
<organism evidence="8 9">
    <name type="scientific">Ottowia pentelensis</name>
    <dbReference type="NCBI Taxonomy" id="511108"/>
    <lineage>
        <taxon>Bacteria</taxon>
        <taxon>Pseudomonadati</taxon>
        <taxon>Pseudomonadota</taxon>
        <taxon>Betaproteobacteria</taxon>
        <taxon>Burkholderiales</taxon>
        <taxon>Comamonadaceae</taxon>
        <taxon>Ottowia</taxon>
    </lineage>
</organism>
<accession>A0ABV6PQT5</accession>
<evidence type="ECO:0000256" key="2">
    <source>
        <dbReference type="ARBA" id="ARBA00009347"/>
    </source>
</evidence>
<dbReference type="Proteomes" id="UP001589834">
    <property type="component" value="Unassembled WGS sequence"/>
</dbReference>
<gene>
    <name evidence="8" type="ORF">ACFFGG_06510</name>
</gene>
<name>A0ABV6PQT5_9BURK</name>
<comment type="similarity">
    <text evidence="2">Belongs to the acyl-CoA dehydrogenase family.</text>
</comment>
<protein>
    <submittedName>
        <fullName evidence="8">Acyl-CoA dehydrogenase family protein</fullName>
    </submittedName>
</protein>
<dbReference type="InterPro" id="IPR013786">
    <property type="entry name" value="AcylCoA_DH/ox_N"/>
</dbReference>
<dbReference type="InterPro" id="IPR009100">
    <property type="entry name" value="AcylCoA_DH/oxidase_NM_dom_sf"/>
</dbReference>
<feature type="domain" description="Acyl-CoA dehydrogenase/oxidase N-terminal" evidence="7">
    <location>
        <begin position="6"/>
        <end position="117"/>
    </location>
</feature>
<dbReference type="PANTHER" id="PTHR43884">
    <property type="entry name" value="ACYL-COA DEHYDROGENASE"/>
    <property type="match status" value="1"/>
</dbReference>
<proteinExistence type="inferred from homology"/>
<dbReference type="RefSeq" id="WP_377481254.1">
    <property type="nucleotide sequence ID" value="NZ_JBHLTN010000012.1"/>
</dbReference>
<evidence type="ECO:0000313" key="8">
    <source>
        <dbReference type="EMBL" id="MFC0592204.1"/>
    </source>
</evidence>
<dbReference type="EMBL" id="JBHLTN010000012">
    <property type="protein sequence ID" value="MFC0592204.1"/>
    <property type="molecule type" value="Genomic_DNA"/>
</dbReference>
<dbReference type="Pfam" id="PF02771">
    <property type="entry name" value="Acyl-CoA_dh_N"/>
    <property type="match status" value="1"/>
</dbReference>
<evidence type="ECO:0000256" key="5">
    <source>
        <dbReference type="ARBA" id="ARBA00023002"/>
    </source>
</evidence>
<keyword evidence="4" id="KW-0274">FAD</keyword>
<dbReference type="SUPFAM" id="SSF47203">
    <property type="entry name" value="Acyl-CoA dehydrogenase C-terminal domain-like"/>
    <property type="match status" value="1"/>
</dbReference>
<evidence type="ECO:0000256" key="1">
    <source>
        <dbReference type="ARBA" id="ARBA00001974"/>
    </source>
</evidence>
<evidence type="ECO:0000256" key="4">
    <source>
        <dbReference type="ARBA" id="ARBA00022827"/>
    </source>
</evidence>
<dbReference type="Gene3D" id="2.40.110.10">
    <property type="entry name" value="Butyryl-CoA Dehydrogenase, subunit A, domain 2"/>
    <property type="match status" value="1"/>
</dbReference>
<keyword evidence="9" id="KW-1185">Reference proteome</keyword>
<evidence type="ECO:0000256" key="3">
    <source>
        <dbReference type="ARBA" id="ARBA00022630"/>
    </source>
</evidence>
<dbReference type="Gene3D" id="1.20.140.10">
    <property type="entry name" value="Butyryl-CoA Dehydrogenase, subunit A, domain 3"/>
    <property type="match status" value="1"/>
</dbReference>
<evidence type="ECO:0000259" key="6">
    <source>
        <dbReference type="Pfam" id="PF00441"/>
    </source>
</evidence>
<keyword evidence="5" id="KW-0560">Oxidoreductase</keyword>
<dbReference type="InterPro" id="IPR046373">
    <property type="entry name" value="Acyl-CoA_Oxase/DH_mid-dom_sf"/>
</dbReference>